<gene>
    <name evidence="11" type="ORF">K489DRAFT_408151</name>
</gene>
<dbReference type="PANTHER" id="PTHR35041:SF4">
    <property type="entry name" value="MEDIATOR OF RNA POLYMERASE II TRANSCRIPTION SUBUNIT 1"/>
    <property type="match status" value="1"/>
</dbReference>
<comment type="similarity">
    <text evidence="2 7">Belongs to the Mediator complex subunit 1 family.</text>
</comment>
<dbReference type="AlphaFoldDB" id="A0A6J3MBW6"/>
<evidence type="ECO:0000256" key="8">
    <source>
        <dbReference type="SAM" id="MobiDB-lite"/>
    </source>
</evidence>
<evidence type="ECO:0000256" key="2">
    <source>
        <dbReference type="ARBA" id="ARBA00006210"/>
    </source>
</evidence>
<protein>
    <recommendedName>
        <fullName evidence="7">Mediator of RNA polymerase II transcription subunit 1</fullName>
    </recommendedName>
    <alternativeName>
        <fullName evidence="7">Mediator complex subunit 1</fullName>
    </alternativeName>
</protein>
<feature type="region of interest" description="Disordered" evidence="8">
    <location>
        <begin position="317"/>
        <end position="348"/>
    </location>
</feature>
<reference evidence="11" key="1">
    <citation type="submission" date="2020-01" db="EMBL/GenBank/DDBJ databases">
        <authorList>
            <consortium name="DOE Joint Genome Institute"/>
            <person name="Haridas S."/>
            <person name="Albert R."/>
            <person name="Binder M."/>
            <person name="Bloem J."/>
            <person name="Labutti K."/>
            <person name="Salamov A."/>
            <person name="Andreopoulos B."/>
            <person name="Baker S.E."/>
            <person name="Barry K."/>
            <person name="Bills G."/>
            <person name="Bluhm B.H."/>
            <person name="Cannon C."/>
            <person name="Castanera R."/>
            <person name="Culley D.E."/>
            <person name="Daum C."/>
            <person name="Ezra D."/>
            <person name="Gonzalez J.B."/>
            <person name="Henrissat B."/>
            <person name="Kuo A."/>
            <person name="Liang C."/>
            <person name="Lipzen A."/>
            <person name="Lutzoni F."/>
            <person name="Magnuson J."/>
            <person name="Mondo S."/>
            <person name="Nolan M."/>
            <person name="Ohm R."/>
            <person name="Pangilinan J."/>
            <person name="Park H.-J."/>
            <person name="Ramirez L."/>
            <person name="Alfaro M."/>
            <person name="Sun H."/>
            <person name="Tritt A."/>
            <person name="Yoshinaga Y."/>
            <person name="Zwiers L.-H."/>
            <person name="Turgeon B.G."/>
            <person name="Goodwin S.B."/>
            <person name="Spatafora J.W."/>
            <person name="Crous P.W."/>
            <person name="Grigoriev I.V."/>
        </authorList>
    </citation>
    <scope>NUCLEOTIDE SEQUENCE</scope>
    <source>
        <strain evidence="11">CBS 342.82</strain>
    </source>
</reference>
<dbReference type="Proteomes" id="UP000504637">
    <property type="component" value="Unplaced"/>
</dbReference>
<proteinExistence type="inferred from homology"/>
<dbReference type="Pfam" id="PF10744">
    <property type="entry name" value="Med1"/>
    <property type="match status" value="1"/>
</dbReference>
<evidence type="ECO:0000256" key="4">
    <source>
        <dbReference type="ARBA" id="ARBA00023159"/>
    </source>
</evidence>
<dbReference type="GeneID" id="54365244"/>
<feature type="domain" description="Mediator complex subunit Med1" evidence="9">
    <location>
        <begin position="161"/>
        <end position="587"/>
    </location>
</feature>
<feature type="compositionally biased region" description="Gly residues" evidence="8">
    <location>
        <begin position="52"/>
        <end position="61"/>
    </location>
</feature>
<evidence type="ECO:0000256" key="6">
    <source>
        <dbReference type="ARBA" id="ARBA00023242"/>
    </source>
</evidence>
<dbReference type="GO" id="GO:0003712">
    <property type="term" value="F:transcription coregulator activity"/>
    <property type="evidence" value="ECO:0007669"/>
    <property type="project" value="InterPro"/>
</dbReference>
<accession>A0A6J3MBW6</accession>
<reference evidence="11" key="3">
    <citation type="submission" date="2025-08" db="UniProtKB">
        <authorList>
            <consortium name="RefSeq"/>
        </authorList>
    </citation>
    <scope>IDENTIFICATION</scope>
    <source>
        <strain evidence="11">CBS 342.82</strain>
    </source>
</reference>
<keyword evidence="3 7" id="KW-0805">Transcription regulation</keyword>
<keyword evidence="5 7" id="KW-0804">Transcription</keyword>
<evidence type="ECO:0000256" key="3">
    <source>
        <dbReference type="ARBA" id="ARBA00023015"/>
    </source>
</evidence>
<organism evidence="11">
    <name type="scientific">Dissoconium aciculare CBS 342.82</name>
    <dbReference type="NCBI Taxonomy" id="1314786"/>
    <lineage>
        <taxon>Eukaryota</taxon>
        <taxon>Fungi</taxon>
        <taxon>Dikarya</taxon>
        <taxon>Ascomycota</taxon>
        <taxon>Pezizomycotina</taxon>
        <taxon>Dothideomycetes</taxon>
        <taxon>Dothideomycetidae</taxon>
        <taxon>Mycosphaerellales</taxon>
        <taxon>Dissoconiaceae</taxon>
        <taxon>Dissoconium</taxon>
    </lineage>
</organism>
<dbReference type="InterPro" id="IPR019680">
    <property type="entry name" value="Mediator_Med1"/>
</dbReference>
<dbReference type="OrthoDB" id="5310959at2759"/>
<evidence type="ECO:0000256" key="5">
    <source>
        <dbReference type="ARBA" id="ARBA00023163"/>
    </source>
</evidence>
<keyword evidence="10" id="KW-1185">Reference proteome</keyword>
<dbReference type="RefSeq" id="XP_033462536.1">
    <property type="nucleotide sequence ID" value="XM_033607444.1"/>
</dbReference>
<comment type="subcellular location">
    <subcellularLocation>
        <location evidence="1 7">Nucleus</location>
    </subcellularLocation>
</comment>
<dbReference type="GO" id="GO:0016592">
    <property type="term" value="C:mediator complex"/>
    <property type="evidence" value="ECO:0007669"/>
    <property type="project" value="InterPro"/>
</dbReference>
<name>A0A6J3MBW6_9PEZI</name>
<evidence type="ECO:0000313" key="11">
    <source>
        <dbReference type="RefSeq" id="XP_033462536.1"/>
    </source>
</evidence>
<evidence type="ECO:0000256" key="7">
    <source>
        <dbReference type="RuleBase" id="RU364059"/>
    </source>
</evidence>
<evidence type="ECO:0000259" key="9">
    <source>
        <dbReference type="Pfam" id="PF10744"/>
    </source>
</evidence>
<comment type="function">
    <text evidence="7">Component of the Mediator complex, a coactivator involved in the regulated transcription of nearly all RNA polymerase II-dependent genes. Mediator functions as a bridge to convey information from gene-specific regulatory proteins to the basal RNA polymerase II transcription machinery. Mediator is recruited to promoters by direct interactions with regulatory proteins and serves as a scaffold for the assembly of a functional preinitiation complex with RNA polymerase II and the general transcription factors.</text>
</comment>
<feature type="region of interest" description="Disordered" evidence="8">
    <location>
        <begin position="1"/>
        <end position="65"/>
    </location>
</feature>
<keyword evidence="4 7" id="KW-0010">Activator</keyword>
<dbReference type="PANTHER" id="PTHR35041">
    <property type="entry name" value="MEDIATOR OF RNA POLYMERASE II TRANSCRIPTION SUBUNIT 1"/>
    <property type="match status" value="1"/>
</dbReference>
<sequence>MSTPTSSHPHGSAMASKKTANHVTTPSHLGLSSPAPRNMTSPAANRRDLGGKMPGGAGVGGQASKTIGASPMVRTLSQTGAGSSPTTLMAGIGTPLAGLGLDLAGPTSGGTPGHMSIPTPLLGAASAAMLPSLSGFSGLDVPMSGLRKRNEDEERRLKLRKVLQTIGKAKSRVSEESIARVSRRLGLQNDIDAEKLSADEKERKVGNRTIGIAGKSILIDIELKNHVAGNVAVMFSGEGKTLEEEGTAAGRILREDLAPKDGVLLQTPLDSFASHLSHVARLDRLSDGVNCFEAMSGLYSSLRRLYDAETTVTRDALPAQGLHPSAAFSDDERTESEVARKRSGRPTMHERGKIGLAIEYWAAPLRASHIIQDPSAMDTDDKRSGDVSANAEAGVHALRIDIASSSTSLCPPIRISDGWLPEVFTIPPADSLQGLPWQEPPPTYTSKADAGLEVDSMAIESESKLPDLHFTARLDPPIIVPMSTANNIFALLGVTNSSFGFTSYQAMLLDSPTEEGVVPEISAMRTVTTMREGQVVDEAHRYTLNVHKSDYGCRLEELPFSHPRQLIELLPTLRQWSYFGSLLRGAFASNTSASSKSSNLATPDSAVTTAKLSLEDASKSFVKHEEQATVFSVDIEMTTSPQPSLCLTFIDRESRKLRSIDVQVLPNAEVVIVPSTHAEDPLTTATAKEEAEGQDTTKKARALEICGDVCVWLEWLQRKEVNPT</sequence>
<reference evidence="11" key="2">
    <citation type="submission" date="2020-04" db="EMBL/GenBank/DDBJ databases">
        <authorList>
            <consortium name="NCBI Genome Project"/>
        </authorList>
    </citation>
    <scope>NUCLEOTIDE SEQUENCE</scope>
    <source>
        <strain evidence="11">CBS 342.82</strain>
    </source>
</reference>
<dbReference type="GO" id="GO:0045944">
    <property type="term" value="P:positive regulation of transcription by RNA polymerase II"/>
    <property type="evidence" value="ECO:0007669"/>
    <property type="project" value="UniProtKB-ARBA"/>
</dbReference>
<evidence type="ECO:0000256" key="1">
    <source>
        <dbReference type="ARBA" id="ARBA00004123"/>
    </source>
</evidence>
<evidence type="ECO:0000313" key="10">
    <source>
        <dbReference type="Proteomes" id="UP000504637"/>
    </source>
</evidence>
<keyword evidence="6 7" id="KW-0539">Nucleus</keyword>